<keyword evidence="3" id="KW-1185">Reference proteome</keyword>
<organism evidence="2 3">
    <name type="scientific">Colletotrichum cuscutae</name>
    <dbReference type="NCBI Taxonomy" id="1209917"/>
    <lineage>
        <taxon>Eukaryota</taxon>
        <taxon>Fungi</taxon>
        <taxon>Dikarya</taxon>
        <taxon>Ascomycota</taxon>
        <taxon>Pezizomycotina</taxon>
        <taxon>Sordariomycetes</taxon>
        <taxon>Hypocreomycetidae</taxon>
        <taxon>Glomerellales</taxon>
        <taxon>Glomerellaceae</taxon>
        <taxon>Colletotrichum</taxon>
        <taxon>Colletotrichum acutatum species complex</taxon>
    </lineage>
</organism>
<reference evidence="2" key="1">
    <citation type="submission" date="2016-11" db="EMBL/GenBank/DDBJ databases">
        <title>The genome sequence of Colletotrichum cuscutae.</title>
        <authorList>
            <person name="Baroncelli R."/>
        </authorList>
    </citation>
    <scope>NUCLEOTIDE SEQUENCE</scope>
    <source>
        <strain evidence="2">IMI 304802</strain>
    </source>
</reference>
<feature type="compositionally biased region" description="Basic and acidic residues" evidence="1">
    <location>
        <begin position="37"/>
        <end position="57"/>
    </location>
</feature>
<sequence>MRPGAEAHDRDIPLISAKPANVALHPLEQRPLVHQPQIRDDFPGSNTTREEPQRPKTIIEAHGNHIALRKRNKRREVPFPSPSEVEGPAMRYIRLLSVHTYVVLQTAAPQPSAGKGEPIDVLYTKTGTFFPSTTAPAGRNTLAFKHPPSSAGYVGSAVGHTGPYSAASNESPEWPGSSGRRRRWHFAYGTPRNASTSRGNSGSESVVPTKSP</sequence>
<feature type="compositionally biased region" description="Polar residues" evidence="1">
    <location>
        <begin position="192"/>
        <end position="212"/>
    </location>
</feature>
<feature type="region of interest" description="Disordered" evidence="1">
    <location>
        <begin position="164"/>
        <end position="212"/>
    </location>
</feature>
<evidence type="ECO:0000313" key="2">
    <source>
        <dbReference type="EMBL" id="KAK1484691.1"/>
    </source>
</evidence>
<dbReference type="AlphaFoldDB" id="A0AAI9Y4H0"/>
<gene>
    <name evidence="2" type="ORF">CCUS01_15475</name>
</gene>
<feature type="region of interest" description="Disordered" evidence="1">
    <location>
        <begin position="28"/>
        <end position="57"/>
    </location>
</feature>
<protein>
    <submittedName>
        <fullName evidence="2">Uncharacterized protein</fullName>
    </submittedName>
</protein>
<name>A0AAI9Y4H0_9PEZI</name>
<evidence type="ECO:0000313" key="3">
    <source>
        <dbReference type="Proteomes" id="UP001239213"/>
    </source>
</evidence>
<dbReference type="EMBL" id="MPDP01000076">
    <property type="protein sequence ID" value="KAK1484691.1"/>
    <property type="molecule type" value="Genomic_DNA"/>
</dbReference>
<evidence type="ECO:0000256" key="1">
    <source>
        <dbReference type="SAM" id="MobiDB-lite"/>
    </source>
</evidence>
<comment type="caution">
    <text evidence="2">The sequence shown here is derived from an EMBL/GenBank/DDBJ whole genome shotgun (WGS) entry which is preliminary data.</text>
</comment>
<accession>A0AAI9Y4H0</accession>
<dbReference type="Proteomes" id="UP001239213">
    <property type="component" value="Unassembled WGS sequence"/>
</dbReference>
<proteinExistence type="predicted"/>